<dbReference type="GO" id="GO:0016651">
    <property type="term" value="F:oxidoreductase activity, acting on NAD(P)H"/>
    <property type="evidence" value="ECO:0007669"/>
    <property type="project" value="TreeGrafter"/>
</dbReference>
<organism evidence="7 8">
    <name type="scientific">Galactobacter valiniphilus</name>
    <dbReference type="NCBI Taxonomy" id="2676122"/>
    <lineage>
        <taxon>Bacteria</taxon>
        <taxon>Bacillati</taxon>
        <taxon>Actinomycetota</taxon>
        <taxon>Actinomycetes</taxon>
        <taxon>Micrococcales</taxon>
        <taxon>Micrococcaceae</taxon>
        <taxon>Galactobacter</taxon>
    </lineage>
</organism>
<evidence type="ECO:0000313" key="7">
    <source>
        <dbReference type="EMBL" id="RII41951.1"/>
    </source>
</evidence>
<evidence type="ECO:0000256" key="1">
    <source>
        <dbReference type="ARBA" id="ARBA00001974"/>
    </source>
</evidence>
<dbReference type="Proteomes" id="UP000265419">
    <property type="component" value="Unassembled WGS sequence"/>
</dbReference>
<protein>
    <submittedName>
        <fullName evidence="7">NAD(P)/FAD-dependent oxidoreductase</fullName>
    </submittedName>
</protein>
<dbReference type="InterPro" id="IPR028202">
    <property type="entry name" value="Reductase_C"/>
</dbReference>
<dbReference type="AlphaFoldDB" id="A0A399J8Q9"/>
<evidence type="ECO:0000259" key="6">
    <source>
        <dbReference type="Pfam" id="PF14759"/>
    </source>
</evidence>
<dbReference type="Pfam" id="PF07992">
    <property type="entry name" value="Pyr_redox_2"/>
    <property type="match status" value="1"/>
</dbReference>
<comment type="caution">
    <text evidence="7">The sequence shown here is derived from an EMBL/GenBank/DDBJ whole genome shotgun (WGS) entry which is preliminary data.</text>
</comment>
<dbReference type="EMBL" id="QQXK01000018">
    <property type="protein sequence ID" value="RII41951.1"/>
    <property type="molecule type" value="Genomic_DNA"/>
</dbReference>
<evidence type="ECO:0000259" key="5">
    <source>
        <dbReference type="Pfam" id="PF07992"/>
    </source>
</evidence>
<proteinExistence type="predicted"/>
<dbReference type="SUPFAM" id="SSF55424">
    <property type="entry name" value="FAD/NAD-linked reductases, dimerisation (C-terminal) domain"/>
    <property type="match status" value="1"/>
</dbReference>
<dbReference type="PRINTS" id="PR00411">
    <property type="entry name" value="PNDRDTASEI"/>
</dbReference>
<dbReference type="PRINTS" id="PR00368">
    <property type="entry name" value="FADPNR"/>
</dbReference>
<keyword evidence="4" id="KW-0560">Oxidoreductase</keyword>
<evidence type="ECO:0000256" key="2">
    <source>
        <dbReference type="ARBA" id="ARBA00022630"/>
    </source>
</evidence>
<keyword evidence="2" id="KW-0285">Flavoprotein</keyword>
<feature type="domain" description="Reductase C-terminal" evidence="6">
    <location>
        <begin position="325"/>
        <end position="407"/>
    </location>
</feature>
<dbReference type="Pfam" id="PF14759">
    <property type="entry name" value="Reductase_C"/>
    <property type="match status" value="1"/>
</dbReference>
<dbReference type="RefSeq" id="WP_119424967.1">
    <property type="nucleotide sequence ID" value="NZ_QQXK01000018.1"/>
</dbReference>
<keyword evidence="3" id="KW-0274">FAD</keyword>
<evidence type="ECO:0000256" key="4">
    <source>
        <dbReference type="ARBA" id="ARBA00023002"/>
    </source>
</evidence>
<accession>A0A399J8Q9</accession>
<evidence type="ECO:0000256" key="3">
    <source>
        <dbReference type="ARBA" id="ARBA00022827"/>
    </source>
</evidence>
<dbReference type="InterPro" id="IPR023753">
    <property type="entry name" value="FAD/NAD-binding_dom"/>
</dbReference>
<dbReference type="SUPFAM" id="SSF51905">
    <property type="entry name" value="FAD/NAD(P)-binding domain"/>
    <property type="match status" value="2"/>
</dbReference>
<reference evidence="7 8" key="1">
    <citation type="submission" date="2018-07" db="EMBL/GenBank/DDBJ databases">
        <title>Arthrobacter sp. nov., isolated from raw cow's milk with high bacterial count.</title>
        <authorList>
            <person name="Hahne J."/>
            <person name="Isele D."/>
            <person name="Lipski A."/>
        </authorList>
    </citation>
    <scope>NUCLEOTIDE SEQUENCE [LARGE SCALE GENOMIC DNA]</scope>
    <source>
        <strain evidence="7 8">JZ R-35</strain>
    </source>
</reference>
<dbReference type="PANTHER" id="PTHR43557">
    <property type="entry name" value="APOPTOSIS-INDUCING FACTOR 1"/>
    <property type="match status" value="1"/>
</dbReference>
<dbReference type="InterPro" id="IPR016156">
    <property type="entry name" value="FAD/NAD-linked_Rdtase_dimer_sf"/>
</dbReference>
<dbReference type="Gene3D" id="3.30.390.30">
    <property type="match status" value="1"/>
</dbReference>
<dbReference type="Gene3D" id="3.50.50.60">
    <property type="entry name" value="FAD/NAD(P)-binding domain"/>
    <property type="match status" value="2"/>
</dbReference>
<feature type="domain" description="FAD/NAD(P)-binding" evidence="5">
    <location>
        <begin position="9"/>
        <end position="304"/>
    </location>
</feature>
<comment type="cofactor">
    <cofactor evidence="1">
        <name>FAD</name>
        <dbReference type="ChEBI" id="CHEBI:57692"/>
    </cofactor>
</comment>
<keyword evidence="8" id="KW-1185">Reference proteome</keyword>
<dbReference type="InterPro" id="IPR050446">
    <property type="entry name" value="FAD-oxidoreductase/Apoptosis"/>
</dbReference>
<dbReference type="PANTHER" id="PTHR43557:SF2">
    <property type="entry name" value="RIESKE DOMAIN-CONTAINING PROTEIN-RELATED"/>
    <property type="match status" value="1"/>
</dbReference>
<name>A0A399J8Q9_9MICC</name>
<dbReference type="GO" id="GO:0005737">
    <property type="term" value="C:cytoplasm"/>
    <property type="evidence" value="ECO:0007669"/>
    <property type="project" value="TreeGrafter"/>
</dbReference>
<gene>
    <name evidence="7" type="ORF">DWB68_09830</name>
</gene>
<sequence>MSALPQNGRLVIVGGGLAAAKAVEAARGCTFEGNTVLVTAEAHLPYERPPLSKEYLRGEAEFSAQVVHDDAWYEGRFVDVRRGVRAARIDRDTRQLVLESGEELAYDALVLATGSVPRLPATPSADAAGVHVLRSKEDADALRGALKEGARLVVVGGGWIGLEAAASARALGAEVTVVLRGQEPLARVLGPELGRFYADLQAEHGVRLLRGERVEEVLSENGAATGVLLGSGERLPADLVLFGIGADPATELAREAGLELGDGVLVNELFQTSDPAIYAVGDIANYPHPRHGRIRVEHWDAALHQPATAVAAILGAPEPYDHEPYFYSDQYDVGMEYVGHVPDPAGTRLVIRGDLAARAFVALWLSEQDALLASMNVNVWDVVDEVLPLIRSGVKLCPKRLADPSIPWAETTADQEIPPAPPD</sequence>
<dbReference type="InterPro" id="IPR036188">
    <property type="entry name" value="FAD/NAD-bd_sf"/>
</dbReference>
<evidence type="ECO:0000313" key="8">
    <source>
        <dbReference type="Proteomes" id="UP000265419"/>
    </source>
</evidence>